<dbReference type="Pfam" id="PF00293">
    <property type="entry name" value="NUDIX"/>
    <property type="match status" value="1"/>
</dbReference>
<dbReference type="Gene3D" id="3.90.79.10">
    <property type="entry name" value="Nucleoside Triphosphate Pyrophosphohydrolase"/>
    <property type="match status" value="1"/>
</dbReference>
<evidence type="ECO:0000313" key="3">
    <source>
        <dbReference type="Proteomes" id="UP000789405"/>
    </source>
</evidence>
<accession>A0A9N9DV17</accession>
<protein>
    <submittedName>
        <fullName evidence="2">4051_t:CDS:1</fullName>
    </submittedName>
</protein>
<organism evidence="2 3">
    <name type="scientific">Dentiscutata erythropus</name>
    <dbReference type="NCBI Taxonomy" id="1348616"/>
    <lineage>
        <taxon>Eukaryota</taxon>
        <taxon>Fungi</taxon>
        <taxon>Fungi incertae sedis</taxon>
        <taxon>Mucoromycota</taxon>
        <taxon>Glomeromycotina</taxon>
        <taxon>Glomeromycetes</taxon>
        <taxon>Diversisporales</taxon>
        <taxon>Gigasporaceae</taxon>
        <taxon>Dentiscutata</taxon>
    </lineage>
</organism>
<dbReference type="AlphaFoldDB" id="A0A9N9DV17"/>
<dbReference type="OrthoDB" id="2447950at2759"/>
<comment type="caution">
    <text evidence="2">The sequence shown here is derived from an EMBL/GenBank/DDBJ whole genome shotgun (WGS) entry which is preliminary data.</text>
</comment>
<proteinExistence type="predicted"/>
<feature type="domain" description="Nudix hydrolase" evidence="1">
    <location>
        <begin position="67"/>
        <end position="131"/>
    </location>
</feature>
<dbReference type="SUPFAM" id="SSF55811">
    <property type="entry name" value="Nudix"/>
    <property type="match status" value="1"/>
</dbReference>
<sequence>MESEYKLLLSNYSLTCDLEEKYLVTLSYLTLVEKYDIPVKETKNAIETQLQIPISKRINPNKDYFEYYYVPTGKKERDETYDEYVIREMKEETRITIQELFYVRTNEKFRVFPDRKECLCRCTVYYIYIDEQIPIRTEPDKYDKWIFKH</sequence>
<reference evidence="2" key="1">
    <citation type="submission" date="2021-06" db="EMBL/GenBank/DDBJ databases">
        <authorList>
            <person name="Kallberg Y."/>
            <person name="Tangrot J."/>
            <person name="Rosling A."/>
        </authorList>
    </citation>
    <scope>NUCLEOTIDE SEQUENCE</scope>
    <source>
        <strain evidence="2">MA453B</strain>
    </source>
</reference>
<evidence type="ECO:0000259" key="1">
    <source>
        <dbReference type="Pfam" id="PF00293"/>
    </source>
</evidence>
<dbReference type="CDD" id="cd02883">
    <property type="entry name" value="NUDIX_Hydrolase"/>
    <property type="match status" value="1"/>
</dbReference>
<dbReference type="InterPro" id="IPR015797">
    <property type="entry name" value="NUDIX_hydrolase-like_dom_sf"/>
</dbReference>
<dbReference type="Proteomes" id="UP000789405">
    <property type="component" value="Unassembled WGS sequence"/>
</dbReference>
<gene>
    <name evidence="2" type="ORF">DERYTH_LOCUS10322</name>
</gene>
<dbReference type="EMBL" id="CAJVPY010005960">
    <property type="protein sequence ID" value="CAG8653661.1"/>
    <property type="molecule type" value="Genomic_DNA"/>
</dbReference>
<keyword evidence="3" id="KW-1185">Reference proteome</keyword>
<dbReference type="InterPro" id="IPR000086">
    <property type="entry name" value="NUDIX_hydrolase_dom"/>
</dbReference>
<name>A0A9N9DV17_9GLOM</name>
<evidence type="ECO:0000313" key="2">
    <source>
        <dbReference type="EMBL" id="CAG8653661.1"/>
    </source>
</evidence>